<dbReference type="SUPFAM" id="SSF51604">
    <property type="entry name" value="Enolase C-terminal domain-like"/>
    <property type="match status" value="1"/>
</dbReference>
<evidence type="ECO:0000256" key="3">
    <source>
        <dbReference type="ARBA" id="ARBA00022842"/>
    </source>
</evidence>
<dbReference type="PROSITE" id="PS00909">
    <property type="entry name" value="MR_MLE_2"/>
    <property type="match status" value="1"/>
</dbReference>
<dbReference type="SUPFAM" id="SSF54826">
    <property type="entry name" value="Enolase N-terminal domain-like"/>
    <property type="match status" value="1"/>
</dbReference>
<feature type="domain" description="Mandelate racemase/muconate lactonizing enzyme C-terminal" evidence="4">
    <location>
        <begin position="163"/>
        <end position="259"/>
    </location>
</feature>
<comment type="cofactor">
    <cofactor evidence="1">
        <name>Mg(2+)</name>
        <dbReference type="ChEBI" id="CHEBI:18420"/>
    </cofactor>
</comment>
<dbReference type="OrthoDB" id="8609034at2"/>
<evidence type="ECO:0000256" key="1">
    <source>
        <dbReference type="ARBA" id="ARBA00001946"/>
    </source>
</evidence>
<accession>A0A2N4TZK1</accession>
<protein>
    <submittedName>
        <fullName evidence="5">Mandelate racemase</fullName>
    </submittedName>
</protein>
<dbReference type="PANTHER" id="PTHR13794">
    <property type="entry name" value="ENOLASE SUPERFAMILY, MANDELATE RACEMASE"/>
    <property type="match status" value="1"/>
</dbReference>
<dbReference type="InterPro" id="IPR029065">
    <property type="entry name" value="Enolase_C-like"/>
</dbReference>
<gene>
    <name evidence="5" type="ORF">CR159_19580</name>
</gene>
<dbReference type="PANTHER" id="PTHR13794:SF58">
    <property type="entry name" value="MITOCHONDRIAL ENOLASE SUPERFAMILY MEMBER 1"/>
    <property type="match status" value="1"/>
</dbReference>
<keyword evidence="6" id="KW-1185">Reference proteome</keyword>
<dbReference type="InterPro" id="IPR018110">
    <property type="entry name" value="Mandel_Rmase/mucon_lact_enz_CS"/>
</dbReference>
<evidence type="ECO:0000313" key="5">
    <source>
        <dbReference type="EMBL" id="PLC48195.1"/>
    </source>
</evidence>
<dbReference type="GO" id="GO:0016052">
    <property type="term" value="P:carbohydrate catabolic process"/>
    <property type="evidence" value="ECO:0007669"/>
    <property type="project" value="TreeGrafter"/>
</dbReference>
<dbReference type="CDD" id="cd03316">
    <property type="entry name" value="MR_like"/>
    <property type="match status" value="1"/>
</dbReference>
<dbReference type="Pfam" id="PF13378">
    <property type="entry name" value="MR_MLE_C"/>
    <property type="match status" value="1"/>
</dbReference>
<organism evidence="5 6">
    <name type="scientific">Pollutimonas subterranea</name>
    <dbReference type="NCBI Taxonomy" id="2045210"/>
    <lineage>
        <taxon>Bacteria</taxon>
        <taxon>Pseudomonadati</taxon>
        <taxon>Pseudomonadota</taxon>
        <taxon>Betaproteobacteria</taxon>
        <taxon>Burkholderiales</taxon>
        <taxon>Alcaligenaceae</taxon>
        <taxon>Pollutimonas</taxon>
    </lineage>
</organism>
<proteinExistence type="predicted"/>
<dbReference type="EMBL" id="PDNW01000025">
    <property type="protein sequence ID" value="PLC48195.1"/>
    <property type="molecule type" value="Genomic_DNA"/>
</dbReference>
<dbReference type="PROSITE" id="PS00908">
    <property type="entry name" value="MR_MLE_1"/>
    <property type="match status" value="1"/>
</dbReference>
<dbReference type="InterPro" id="IPR046945">
    <property type="entry name" value="RHMD-like"/>
</dbReference>
<sequence>MLIASAQPSRMVNCDLKITNIEAFPVSYPLPEGDSVTLGIGRAVKRDAVVVKVTTADGIVGYGESHHGRSVIAIATLVNTTLRHLVCGMDASDVVGVWAHIYKMQLGSHGMGAATSMAMSGIDMALWDIRGKAVGWPLWKLLGGQRKGIRAYAGGVALGYQSPETLVEEARPLVEQGYRALKVRVGDTVKHDTERVSAIREAFDDQLTILTDANCGYTVQDALDVMPVLDANRVQWLEEPFPAHDYRSYQEARGFGRVRFAAGENHYTRFEFNHLLNEAAVSYWQPDLSKCGGITEALRIAAMASAHKITINPHSAMSGINMAATIHFLSAIENPGYFEADAAKTNFLRDRLVKTPYQVDAKGEVWALDRPGIGVEVDEDFIKAYPATDGPAYI</sequence>
<dbReference type="InterPro" id="IPR013341">
    <property type="entry name" value="Mandelate_racemase_N_dom"/>
</dbReference>
<name>A0A2N4TZK1_9BURK</name>
<dbReference type="InterPro" id="IPR029017">
    <property type="entry name" value="Enolase-like_N"/>
</dbReference>
<dbReference type="Gene3D" id="3.30.390.10">
    <property type="entry name" value="Enolase-like, N-terminal domain"/>
    <property type="match status" value="1"/>
</dbReference>
<keyword evidence="2" id="KW-0479">Metal-binding</keyword>
<evidence type="ECO:0000256" key="2">
    <source>
        <dbReference type="ARBA" id="ARBA00022723"/>
    </source>
</evidence>
<keyword evidence="3" id="KW-0460">Magnesium</keyword>
<dbReference type="InterPro" id="IPR013342">
    <property type="entry name" value="Mandelate_racemase_C"/>
</dbReference>
<dbReference type="GO" id="GO:0016836">
    <property type="term" value="F:hydro-lyase activity"/>
    <property type="evidence" value="ECO:0007669"/>
    <property type="project" value="TreeGrafter"/>
</dbReference>
<dbReference type="Proteomes" id="UP000234190">
    <property type="component" value="Unassembled WGS sequence"/>
</dbReference>
<evidence type="ECO:0000259" key="4">
    <source>
        <dbReference type="SMART" id="SM00922"/>
    </source>
</evidence>
<dbReference type="RefSeq" id="WP_102075640.1">
    <property type="nucleotide sequence ID" value="NZ_PDNW01000025.1"/>
</dbReference>
<dbReference type="SFLD" id="SFLDG00179">
    <property type="entry name" value="mandelate_racemase"/>
    <property type="match status" value="1"/>
</dbReference>
<dbReference type="AlphaFoldDB" id="A0A2N4TZK1"/>
<evidence type="ECO:0000313" key="6">
    <source>
        <dbReference type="Proteomes" id="UP000234190"/>
    </source>
</evidence>
<dbReference type="SMART" id="SM00922">
    <property type="entry name" value="MR_MLE"/>
    <property type="match status" value="1"/>
</dbReference>
<comment type="caution">
    <text evidence="5">The sequence shown here is derived from an EMBL/GenBank/DDBJ whole genome shotgun (WGS) entry which is preliminary data.</text>
</comment>
<reference evidence="5 6" key="1">
    <citation type="submission" date="2017-10" db="EMBL/GenBank/DDBJ databases">
        <title>Two draft genome sequences of Pusillimonas sp. strains isolated from a nitrate- and radionuclide-contaminated groundwater in Russia.</title>
        <authorList>
            <person name="Grouzdev D.S."/>
            <person name="Tourova T.P."/>
            <person name="Goeva M.A."/>
            <person name="Babich T.L."/>
            <person name="Sokolova D.S."/>
            <person name="Abdullin R."/>
            <person name="Poltaraus A.B."/>
            <person name="Toshchakov S.V."/>
            <person name="Nazina T.N."/>
        </authorList>
    </citation>
    <scope>NUCLEOTIDE SEQUENCE [LARGE SCALE GENOMIC DNA]</scope>
    <source>
        <strain evidence="5 6">JR1/69-3-13</strain>
    </source>
</reference>
<dbReference type="GO" id="GO:0000287">
    <property type="term" value="F:magnesium ion binding"/>
    <property type="evidence" value="ECO:0007669"/>
    <property type="project" value="TreeGrafter"/>
</dbReference>
<dbReference type="Gene3D" id="3.20.20.120">
    <property type="entry name" value="Enolase-like C-terminal domain"/>
    <property type="match status" value="1"/>
</dbReference>
<dbReference type="InterPro" id="IPR036849">
    <property type="entry name" value="Enolase-like_C_sf"/>
</dbReference>
<dbReference type="SFLD" id="SFLDS00001">
    <property type="entry name" value="Enolase"/>
    <property type="match status" value="1"/>
</dbReference>
<dbReference type="GO" id="GO:0009063">
    <property type="term" value="P:amino acid catabolic process"/>
    <property type="evidence" value="ECO:0007669"/>
    <property type="project" value="InterPro"/>
</dbReference>
<dbReference type="Pfam" id="PF02746">
    <property type="entry name" value="MR_MLE_N"/>
    <property type="match status" value="1"/>
</dbReference>